<dbReference type="Gene3D" id="3.10.180.10">
    <property type="entry name" value="2,3-Dihydroxybiphenyl 1,2-Dioxygenase, domain 1"/>
    <property type="match status" value="1"/>
</dbReference>
<dbReference type="RefSeq" id="WP_189448015.1">
    <property type="nucleotide sequence ID" value="NZ_BMXY01000001.1"/>
</dbReference>
<proteinExistence type="predicted"/>
<keyword evidence="3" id="KW-1185">Reference proteome</keyword>
<dbReference type="InterPro" id="IPR037523">
    <property type="entry name" value="VOC_core"/>
</dbReference>
<evidence type="ECO:0000313" key="2">
    <source>
        <dbReference type="EMBL" id="GGZ60645.1"/>
    </source>
</evidence>
<protein>
    <submittedName>
        <fullName evidence="2">Glyoxalase/bleomycin resistance/dioxygenase family protein</fullName>
    </submittedName>
</protein>
<reference evidence="3" key="1">
    <citation type="journal article" date="2019" name="Int. J. Syst. Evol. Microbiol.">
        <title>The Global Catalogue of Microorganisms (GCM) 10K type strain sequencing project: providing services to taxonomists for standard genome sequencing and annotation.</title>
        <authorList>
            <consortium name="The Broad Institute Genomics Platform"/>
            <consortium name="The Broad Institute Genome Sequencing Center for Infectious Disease"/>
            <person name="Wu L."/>
            <person name="Ma J."/>
        </authorList>
    </citation>
    <scope>NUCLEOTIDE SEQUENCE [LARGE SCALE GENOMIC DNA]</scope>
    <source>
        <strain evidence="3">KCTC 22558</strain>
    </source>
</reference>
<dbReference type="Pfam" id="PF00903">
    <property type="entry name" value="Glyoxalase"/>
    <property type="match status" value="1"/>
</dbReference>
<dbReference type="PANTHER" id="PTHR41294">
    <property type="entry name" value="CADMIUM-INDUCED PROTEIN CADI"/>
    <property type="match status" value="1"/>
</dbReference>
<gene>
    <name evidence="2" type="ORF">GCM10008101_13270</name>
</gene>
<comment type="caution">
    <text evidence="2">The sequence shown here is derived from an EMBL/GenBank/DDBJ whole genome shotgun (WGS) entry which is preliminary data.</text>
</comment>
<dbReference type="InterPro" id="IPR049789">
    <property type="entry name" value="ArsI/CadI-like"/>
</dbReference>
<dbReference type="InterPro" id="IPR052393">
    <property type="entry name" value="Cadmium-induced_rsp"/>
</dbReference>
<evidence type="ECO:0000313" key="3">
    <source>
        <dbReference type="Proteomes" id="UP000643403"/>
    </source>
</evidence>
<dbReference type="EMBL" id="BMXY01000001">
    <property type="protein sequence ID" value="GGZ60645.1"/>
    <property type="molecule type" value="Genomic_DNA"/>
</dbReference>
<dbReference type="PANTHER" id="PTHR41294:SF1">
    <property type="entry name" value="CADMIUM-INDUCED PROTEIN CADI"/>
    <property type="match status" value="1"/>
</dbReference>
<dbReference type="InterPro" id="IPR029068">
    <property type="entry name" value="Glyas_Bleomycin-R_OHBP_Dase"/>
</dbReference>
<dbReference type="Proteomes" id="UP000643403">
    <property type="component" value="Unassembled WGS sequence"/>
</dbReference>
<dbReference type="SUPFAM" id="SSF54593">
    <property type="entry name" value="Glyoxalase/Bleomycin resistance protein/Dihydroxybiphenyl dioxygenase"/>
    <property type="match status" value="1"/>
</dbReference>
<dbReference type="InterPro" id="IPR004360">
    <property type="entry name" value="Glyas_Fos-R_dOase_dom"/>
</dbReference>
<sequence length="188" mass="20482">MSNALANVRKPHLSLNVRDIDAAVGFYRALFGTAPVKHYHDETTVHSVLQDDTGVDSRQRRTGYAKFDLDAPALNFVLNEMPGTRFESCGTLSHLGLQVDSTDDVIAMRERVAAAGLATREEMSVDCCYARQDKFWVADPDGNEWEVFTVLEHLTPEALREKATRSACDTGCATSAAPARAEAACCGA</sequence>
<dbReference type="PROSITE" id="PS51819">
    <property type="entry name" value="VOC"/>
    <property type="match status" value="1"/>
</dbReference>
<feature type="domain" description="VOC" evidence="1">
    <location>
        <begin position="9"/>
        <end position="150"/>
    </location>
</feature>
<name>A0ABQ3C367_9GAMM</name>
<accession>A0ABQ3C367</accession>
<organism evidence="2 3">
    <name type="scientific">Cognatilysobacter xinjiangensis</name>
    <dbReference type="NCBI Taxonomy" id="546892"/>
    <lineage>
        <taxon>Bacteria</taxon>
        <taxon>Pseudomonadati</taxon>
        <taxon>Pseudomonadota</taxon>
        <taxon>Gammaproteobacteria</taxon>
        <taxon>Lysobacterales</taxon>
        <taxon>Lysobacteraceae</taxon>
        <taxon>Cognatilysobacter</taxon>
    </lineage>
</organism>
<dbReference type="NCBIfam" id="NF041414">
    <property type="entry name" value="ArsI_CadI_VOC"/>
    <property type="match status" value="1"/>
</dbReference>
<evidence type="ECO:0000259" key="1">
    <source>
        <dbReference type="PROSITE" id="PS51819"/>
    </source>
</evidence>